<dbReference type="InterPro" id="IPR020751">
    <property type="entry name" value="aa-tRNA-synth_I_codon-bd_sub2"/>
</dbReference>
<evidence type="ECO:0000256" key="1">
    <source>
        <dbReference type="ARBA" id="ARBA00007894"/>
    </source>
</evidence>
<feature type="domain" description="Aminoacyl-tRNA synthetase class I anticodon-binding" evidence="9">
    <location>
        <begin position="352"/>
        <end position="467"/>
    </location>
</feature>
<dbReference type="GO" id="GO:0005829">
    <property type="term" value="C:cytosol"/>
    <property type="evidence" value="ECO:0007669"/>
    <property type="project" value="TreeGrafter"/>
</dbReference>
<evidence type="ECO:0000259" key="8">
    <source>
        <dbReference type="Pfam" id="PF00749"/>
    </source>
</evidence>
<dbReference type="Pfam" id="PF19269">
    <property type="entry name" value="Anticodon_2"/>
    <property type="match status" value="1"/>
</dbReference>
<dbReference type="Pfam" id="PF00749">
    <property type="entry name" value="tRNA-synt_1c"/>
    <property type="match status" value="1"/>
</dbReference>
<evidence type="ECO:0000313" key="11">
    <source>
        <dbReference type="Proteomes" id="UP000031623"/>
    </source>
</evidence>
<name>A0A090ABY0_9GAMM</name>
<dbReference type="EC" id="6.1.1.17" evidence="7"/>
<dbReference type="KEGG" id="tig:THII_0891"/>
<keyword evidence="7" id="KW-0963">Cytoplasm</keyword>
<dbReference type="CDD" id="cd00808">
    <property type="entry name" value="GluRS_core"/>
    <property type="match status" value="1"/>
</dbReference>
<evidence type="ECO:0000256" key="7">
    <source>
        <dbReference type="HAMAP-Rule" id="MF_00022"/>
    </source>
</evidence>
<dbReference type="InterPro" id="IPR045462">
    <property type="entry name" value="aa-tRNA-synth_I_cd-bd"/>
</dbReference>
<evidence type="ECO:0000256" key="4">
    <source>
        <dbReference type="ARBA" id="ARBA00022840"/>
    </source>
</evidence>
<dbReference type="GO" id="GO:0008270">
    <property type="term" value="F:zinc ion binding"/>
    <property type="evidence" value="ECO:0007669"/>
    <property type="project" value="InterPro"/>
</dbReference>
<dbReference type="EMBL" id="AP014633">
    <property type="protein sequence ID" value="BAP55188.1"/>
    <property type="molecule type" value="Genomic_DNA"/>
</dbReference>
<feature type="binding site" evidence="7">
    <location>
        <position position="256"/>
    </location>
    <ligand>
        <name>ATP</name>
        <dbReference type="ChEBI" id="CHEBI:30616"/>
    </ligand>
</feature>
<dbReference type="Gene3D" id="1.10.10.350">
    <property type="match status" value="1"/>
</dbReference>
<protein>
    <recommendedName>
        <fullName evidence="7">Glutamate--tRNA ligase</fullName>
        <ecNumber evidence="7">6.1.1.17</ecNumber>
    </recommendedName>
    <alternativeName>
        <fullName evidence="7">Glutamyl-tRNA synthetase</fullName>
        <shortName evidence="7">GluRS</shortName>
    </alternativeName>
</protein>
<proteinExistence type="inferred from homology"/>
<comment type="function">
    <text evidence="7">Catalyzes the attachment of glutamate to tRNA(Glu) in a two-step reaction: glutamate is first activated by ATP to form Glu-AMP and then transferred to the acceptor end of tRNA(Glu).</text>
</comment>
<accession>A0A090ABY0</accession>
<dbReference type="HOGENOM" id="CLU_015768_6_3_6"/>
<dbReference type="OrthoDB" id="9807503at2"/>
<evidence type="ECO:0000256" key="6">
    <source>
        <dbReference type="ARBA" id="ARBA00023146"/>
    </source>
</evidence>
<dbReference type="Gene3D" id="3.40.50.620">
    <property type="entry name" value="HUPs"/>
    <property type="match status" value="1"/>
</dbReference>
<dbReference type="PROSITE" id="PS00178">
    <property type="entry name" value="AA_TRNA_LIGASE_I"/>
    <property type="match status" value="1"/>
</dbReference>
<dbReference type="InterPro" id="IPR049940">
    <property type="entry name" value="GluQ/Sye"/>
</dbReference>
<dbReference type="InterPro" id="IPR004527">
    <property type="entry name" value="Glu-tRNA-ligase_bac/mito"/>
</dbReference>
<gene>
    <name evidence="7" type="primary">gltX</name>
    <name evidence="10" type="ORF">THII_0891</name>
</gene>
<evidence type="ECO:0000256" key="2">
    <source>
        <dbReference type="ARBA" id="ARBA00022598"/>
    </source>
</evidence>
<dbReference type="SUPFAM" id="SSF48163">
    <property type="entry name" value="An anticodon-binding domain of class I aminoacyl-tRNA synthetases"/>
    <property type="match status" value="1"/>
</dbReference>
<dbReference type="InterPro" id="IPR020058">
    <property type="entry name" value="Glu/Gln-tRNA-synth_Ib_cat-dom"/>
</dbReference>
<keyword evidence="3 7" id="KW-0547">Nucleotide-binding</keyword>
<comment type="similarity">
    <text evidence="1 7">Belongs to the class-I aminoacyl-tRNA synthetase family. Glutamate--tRNA ligase type 1 subfamily.</text>
</comment>
<dbReference type="GO" id="GO:0006424">
    <property type="term" value="P:glutamyl-tRNA aminoacylation"/>
    <property type="evidence" value="ECO:0007669"/>
    <property type="project" value="UniProtKB-UniRule"/>
</dbReference>
<dbReference type="GO" id="GO:0004818">
    <property type="term" value="F:glutamate-tRNA ligase activity"/>
    <property type="evidence" value="ECO:0007669"/>
    <property type="project" value="UniProtKB-UniRule"/>
</dbReference>
<organism evidence="10 11">
    <name type="scientific">Thioploca ingrica</name>
    <dbReference type="NCBI Taxonomy" id="40754"/>
    <lineage>
        <taxon>Bacteria</taxon>
        <taxon>Pseudomonadati</taxon>
        <taxon>Pseudomonadota</taxon>
        <taxon>Gammaproteobacteria</taxon>
        <taxon>Thiotrichales</taxon>
        <taxon>Thiotrichaceae</taxon>
        <taxon>Thioploca</taxon>
    </lineage>
</organism>
<dbReference type="PANTHER" id="PTHR43311">
    <property type="entry name" value="GLUTAMATE--TRNA LIGASE"/>
    <property type="match status" value="1"/>
</dbReference>
<dbReference type="InterPro" id="IPR008925">
    <property type="entry name" value="aa_tRNA-synth_I_cd-bd_sf"/>
</dbReference>
<feature type="short sequence motif" description="'KMSKS' region" evidence="7">
    <location>
        <begin position="253"/>
        <end position="257"/>
    </location>
</feature>
<evidence type="ECO:0000256" key="3">
    <source>
        <dbReference type="ARBA" id="ARBA00022741"/>
    </source>
</evidence>
<dbReference type="PANTHER" id="PTHR43311:SF2">
    <property type="entry name" value="GLUTAMATE--TRNA LIGASE, MITOCHONDRIAL-RELATED"/>
    <property type="match status" value="1"/>
</dbReference>
<evidence type="ECO:0000259" key="9">
    <source>
        <dbReference type="Pfam" id="PF19269"/>
    </source>
</evidence>
<dbReference type="AlphaFoldDB" id="A0A090ABY0"/>
<comment type="subcellular location">
    <subcellularLocation>
        <location evidence="7">Cytoplasm</location>
    </subcellularLocation>
</comment>
<dbReference type="InterPro" id="IPR033910">
    <property type="entry name" value="GluRS_core"/>
</dbReference>
<dbReference type="InterPro" id="IPR014729">
    <property type="entry name" value="Rossmann-like_a/b/a_fold"/>
</dbReference>
<dbReference type="NCBIfam" id="TIGR00464">
    <property type="entry name" value="gltX_bact"/>
    <property type="match status" value="1"/>
</dbReference>
<dbReference type="SUPFAM" id="SSF52374">
    <property type="entry name" value="Nucleotidylyl transferase"/>
    <property type="match status" value="1"/>
</dbReference>
<evidence type="ECO:0000313" key="10">
    <source>
        <dbReference type="EMBL" id="BAP55188.1"/>
    </source>
</evidence>
<dbReference type="Proteomes" id="UP000031623">
    <property type="component" value="Chromosome"/>
</dbReference>
<keyword evidence="11" id="KW-1185">Reference proteome</keyword>
<dbReference type="InterPro" id="IPR001412">
    <property type="entry name" value="aa-tRNA-synth_I_CS"/>
</dbReference>
<comment type="catalytic activity">
    <reaction evidence="7">
        <text>tRNA(Glu) + L-glutamate + ATP = L-glutamyl-tRNA(Glu) + AMP + diphosphate</text>
        <dbReference type="Rhea" id="RHEA:23540"/>
        <dbReference type="Rhea" id="RHEA-COMP:9663"/>
        <dbReference type="Rhea" id="RHEA-COMP:9680"/>
        <dbReference type="ChEBI" id="CHEBI:29985"/>
        <dbReference type="ChEBI" id="CHEBI:30616"/>
        <dbReference type="ChEBI" id="CHEBI:33019"/>
        <dbReference type="ChEBI" id="CHEBI:78442"/>
        <dbReference type="ChEBI" id="CHEBI:78520"/>
        <dbReference type="ChEBI" id="CHEBI:456215"/>
        <dbReference type="EC" id="6.1.1.17"/>
    </reaction>
</comment>
<keyword evidence="4 7" id="KW-0067">ATP-binding</keyword>
<comment type="caution">
    <text evidence="7">Lacks conserved residue(s) required for the propagation of feature annotation.</text>
</comment>
<dbReference type="InterPro" id="IPR000924">
    <property type="entry name" value="Glu/Gln-tRNA-synth"/>
</dbReference>
<dbReference type="PRINTS" id="PR00987">
    <property type="entry name" value="TRNASYNTHGLU"/>
</dbReference>
<evidence type="ECO:0000256" key="5">
    <source>
        <dbReference type="ARBA" id="ARBA00022917"/>
    </source>
</evidence>
<dbReference type="HAMAP" id="MF_00022">
    <property type="entry name" value="Glu_tRNA_synth_type1"/>
    <property type="match status" value="1"/>
</dbReference>
<comment type="subunit">
    <text evidence="7">Monomer.</text>
</comment>
<keyword evidence="5 7" id="KW-0648">Protein biosynthesis</keyword>
<dbReference type="GO" id="GO:0000049">
    <property type="term" value="F:tRNA binding"/>
    <property type="evidence" value="ECO:0007669"/>
    <property type="project" value="InterPro"/>
</dbReference>
<dbReference type="STRING" id="40754.THII_0891"/>
<keyword evidence="2 7" id="KW-0436">Ligase</keyword>
<feature type="domain" description="Glutamyl/glutaminyl-tRNA synthetase class Ib catalytic" evidence="8">
    <location>
        <begin position="6"/>
        <end position="320"/>
    </location>
</feature>
<sequence length="470" mass="52855">MNTPTIKTRFAPSPTGLIHLGNARTALFNALYAYRHQGTLLLRIEDTDLERSQTEYVQQLMTDLHWLDLNWHEGPQVGGDNGPYYQSERNEIYAHYYALLEQQDAVYPCFCTPSELALARKLQRTAGQAPRYAGTCAYLSQAEIAAKLEQGLKPTLRFRVPRGQKIEFLDLVKGQQQFATDDIGDFIIRRADGTPAFFFCNAIDDALMGVTHVFRGDDHLTNTPRQIMMLQALGLTIPQYGHIALIVGDDGTPLSKRNGSQSIQELRENGWLAEGVVNYLARLGHTYSEESYLSLTELANHFAVERLGRAPAHFDEQQLRHWQQMAVLQASATRLWDWIGQTVAAQVPHDLQTQFIAAIRSNMTYPHEALHWAKILFSDELIFSPEAQTVLAKAGSDFFHQAIVTLATTQGNYPEWVKQLKQATGTQGKNLFMPLRAALTGEVHGPEMANLLPLIGLERARRRLQANIMG</sequence>
<dbReference type="GO" id="GO:0005524">
    <property type="term" value="F:ATP binding"/>
    <property type="evidence" value="ECO:0007669"/>
    <property type="project" value="UniProtKB-UniRule"/>
</dbReference>
<feature type="short sequence motif" description="'HIGH' region" evidence="7">
    <location>
        <begin position="12"/>
        <end position="22"/>
    </location>
</feature>
<keyword evidence="6 7" id="KW-0030">Aminoacyl-tRNA synthetase</keyword>
<reference evidence="10 11" key="1">
    <citation type="journal article" date="2014" name="ISME J.">
        <title>Ecophysiology of Thioploca ingrica as revealed by the complete genome sequence supplemented with proteomic evidence.</title>
        <authorList>
            <person name="Kojima H."/>
            <person name="Ogura Y."/>
            <person name="Yamamoto N."/>
            <person name="Togashi T."/>
            <person name="Mori H."/>
            <person name="Watanabe T."/>
            <person name="Nemoto F."/>
            <person name="Kurokawa K."/>
            <person name="Hayashi T."/>
            <person name="Fukui M."/>
        </authorList>
    </citation>
    <scope>NUCLEOTIDE SEQUENCE [LARGE SCALE GENOMIC DNA]</scope>
</reference>